<organism evidence="9 10">
    <name type="scientific">Triangularia setosa</name>
    <dbReference type="NCBI Taxonomy" id="2587417"/>
    <lineage>
        <taxon>Eukaryota</taxon>
        <taxon>Fungi</taxon>
        <taxon>Dikarya</taxon>
        <taxon>Ascomycota</taxon>
        <taxon>Pezizomycotina</taxon>
        <taxon>Sordariomycetes</taxon>
        <taxon>Sordariomycetidae</taxon>
        <taxon>Sordariales</taxon>
        <taxon>Podosporaceae</taxon>
        <taxon>Triangularia</taxon>
    </lineage>
</organism>
<dbReference type="FunFam" id="2.60.120.200:FF:000114">
    <property type="entry name" value="Probable endo-1,3(4)-beta-glucanase NFIA_089530"/>
    <property type="match status" value="1"/>
</dbReference>
<dbReference type="GO" id="GO:0009251">
    <property type="term" value="P:glucan catabolic process"/>
    <property type="evidence" value="ECO:0007669"/>
    <property type="project" value="TreeGrafter"/>
</dbReference>
<evidence type="ECO:0000256" key="7">
    <source>
        <dbReference type="SAM" id="SignalP"/>
    </source>
</evidence>
<feature type="region of interest" description="Disordered" evidence="6">
    <location>
        <begin position="333"/>
        <end position="360"/>
    </location>
</feature>
<dbReference type="PANTHER" id="PTHR10963:SF24">
    <property type="entry name" value="GLYCOSIDASE C21B10.07-RELATED"/>
    <property type="match status" value="1"/>
</dbReference>
<reference evidence="9" key="2">
    <citation type="submission" date="2023-05" db="EMBL/GenBank/DDBJ databases">
        <authorList>
            <consortium name="Lawrence Berkeley National Laboratory"/>
            <person name="Steindorff A."/>
            <person name="Hensen N."/>
            <person name="Bonometti L."/>
            <person name="Westerberg I."/>
            <person name="Brannstrom I.O."/>
            <person name="Guillou S."/>
            <person name="Cros-Aarteil S."/>
            <person name="Calhoun S."/>
            <person name="Haridas S."/>
            <person name="Kuo A."/>
            <person name="Mondo S."/>
            <person name="Pangilinan J."/>
            <person name="Riley R."/>
            <person name="Labutti K."/>
            <person name="Andreopoulos B."/>
            <person name="Lipzen A."/>
            <person name="Chen C."/>
            <person name="Yanf M."/>
            <person name="Daum C."/>
            <person name="Ng V."/>
            <person name="Clum A."/>
            <person name="Ohm R."/>
            <person name="Martin F."/>
            <person name="Silar P."/>
            <person name="Natvig D."/>
            <person name="Lalanne C."/>
            <person name="Gautier V."/>
            <person name="Ament-Velasquez S.L."/>
            <person name="Kruys A."/>
            <person name="Hutchinson M.I."/>
            <person name="Powell A.J."/>
            <person name="Barry K."/>
            <person name="Miller A.N."/>
            <person name="Grigoriev I.V."/>
            <person name="Debuchy R."/>
            <person name="Gladieux P."/>
            <person name="Thoren M.H."/>
            <person name="Johannesson H."/>
        </authorList>
    </citation>
    <scope>NUCLEOTIDE SEQUENCE</scope>
    <source>
        <strain evidence="9">CBS 892.96</strain>
    </source>
</reference>
<comment type="caution">
    <text evidence="9">The sequence shown here is derived from an EMBL/GenBank/DDBJ whole genome shotgun (WGS) entry which is preliminary data.</text>
</comment>
<proteinExistence type="inferred from homology"/>
<dbReference type="SUPFAM" id="SSF49899">
    <property type="entry name" value="Concanavalin A-like lectins/glucanases"/>
    <property type="match status" value="1"/>
</dbReference>
<name>A0AAN7ABU4_9PEZI</name>
<feature type="chain" id="PRO_5042855184" description="endo-1,3(4)-beta-glucanase" evidence="7">
    <location>
        <begin position="25"/>
        <end position="360"/>
    </location>
</feature>
<evidence type="ECO:0000256" key="3">
    <source>
        <dbReference type="ARBA" id="ARBA00012599"/>
    </source>
</evidence>
<evidence type="ECO:0000256" key="4">
    <source>
        <dbReference type="ARBA" id="ARBA00022801"/>
    </source>
</evidence>
<feature type="signal peptide" evidence="7">
    <location>
        <begin position="1"/>
        <end position="24"/>
    </location>
</feature>
<dbReference type="Pfam" id="PF26113">
    <property type="entry name" value="GH16_XgeA"/>
    <property type="match status" value="1"/>
</dbReference>
<accession>A0AAN7ABU4</accession>
<feature type="domain" description="GH16" evidence="8">
    <location>
        <begin position="25"/>
        <end position="294"/>
    </location>
</feature>
<dbReference type="AlphaFoldDB" id="A0AAN7ABU4"/>
<dbReference type="Gene3D" id="2.60.120.200">
    <property type="match status" value="1"/>
</dbReference>
<protein>
    <recommendedName>
        <fullName evidence="3">endo-1,3(4)-beta-glucanase</fullName>
        <ecNumber evidence="3">3.2.1.6</ecNumber>
    </recommendedName>
</protein>
<comment type="similarity">
    <text evidence="2">Belongs to the glycosyl hydrolase 16 family.</text>
</comment>
<dbReference type="PANTHER" id="PTHR10963">
    <property type="entry name" value="GLYCOSYL HYDROLASE-RELATED"/>
    <property type="match status" value="1"/>
</dbReference>
<gene>
    <name evidence="9" type="ORF">QBC36DRAFT_320126</name>
</gene>
<reference evidence="9" key="1">
    <citation type="journal article" date="2023" name="Mol. Phylogenet. Evol.">
        <title>Genome-scale phylogeny and comparative genomics of the fungal order Sordariales.</title>
        <authorList>
            <person name="Hensen N."/>
            <person name="Bonometti L."/>
            <person name="Westerberg I."/>
            <person name="Brannstrom I.O."/>
            <person name="Guillou S."/>
            <person name="Cros-Aarteil S."/>
            <person name="Calhoun S."/>
            <person name="Haridas S."/>
            <person name="Kuo A."/>
            <person name="Mondo S."/>
            <person name="Pangilinan J."/>
            <person name="Riley R."/>
            <person name="LaButti K."/>
            <person name="Andreopoulos B."/>
            <person name="Lipzen A."/>
            <person name="Chen C."/>
            <person name="Yan M."/>
            <person name="Daum C."/>
            <person name="Ng V."/>
            <person name="Clum A."/>
            <person name="Steindorff A."/>
            <person name="Ohm R.A."/>
            <person name="Martin F."/>
            <person name="Silar P."/>
            <person name="Natvig D.O."/>
            <person name="Lalanne C."/>
            <person name="Gautier V."/>
            <person name="Ament-Velasquez S.L."/>
            <person name="Kruys A."/>
            <person name="Hutchinson M.I."/>
            <person name="Powell A.J."/>
            <person name="Barry K."/>
            <person name="Miller A.N."/>
            <person name="Grigoriev I.V."/>
            <person name="Debuchy R."/>
            <person name="Gladieux P."/>
            <person name="Hiltunen Thoren M."/>
            <person name="Johannesson H."/>
        </authorList>
    </citation>
    <scope>NUCLEOTIDE SEQUENCE</scope>
    <source>
        <strain evidence="9">CBS 892.96</strain>
    </source>
</reference>
<evidence type="ECO:0000313" key="9">
    <source>
        <dbReference type="EMBL" id="KAK4180370.1"/>
    </source>
</evidence>
<dbReference type="EC" id="3.2.1.6" evidence="3"/>
<dbReference type="EMBL" id="MU866099">
    <property type="protein sequence ID" value="KAK4180370.1"/>
    <property type="molecule type" value="Genomic_DNA"/>
</dbReference>
<dbReference type="InterPro" id="IPR050546">
    <property type="entry name" value="Glycosyl_Hydrlase_16"/>
</dbReference>
<evidence type="ECO:0000256" key="5">
    <source>
        <dbReference type="ARBA" id="ARBA00023295"/>
    </source>
</evidence>
<comment type="catalytic activity">
    <reaction evidence="1">
        <text>Endohydrolysis of (1-&gt;3)- or (1-&gt;4)-linkages in beta-D-glucans when the glucose residue whose reducing group is involved in the linkage to be hydrolyzed is itself substituted at C-3.</text>
        <dbReference type="EC" id="3.2.1.6"/>
    </reaction>
</comment>
<keyword evidence="10" id="KW-1185">Reference proteome</keyword>
<evidence type="ECO:0000256" key="1">
    <source>
        <dbReference type="ARBA" id="ARBA00000124"/>
    </source>
</evidence>
<dbReference type="GO" id="GO:0052861">
    <property type="term" value="F:endo-1,3(4)-beta-glucanase activity"/>
    <property type="evidence" value="ECO:0007669"/>
    <property type="project" value="UniProtKB-EC"/>
</dbReference>
<feature type="compositionally biased region" description="Basic and acidic residues" evidence="6">
    <location>
        <begin position="347"/>
        <end position="360"/>
    </location>
</feature>
<evidence type="ECO:0000256" key="2">
    <source>
        <dbReference type="ARBA" id="ARBA00006865"/>
    </source>
</evidence>
<dbReference type="CDD" id="cd02181">
    <property type="entry name" value="GH16_fungal_Lam16A_glucanase"/>
    <property type="match status" value="1"/>
</dbReference>
<dbReference type="InterPro" id="IPR013320">
    <property type="entry name" value="ConA-like_dom_sf"/>
</dbReference>
<dbReference type="InterPro" id="IPR000757">
    <property type="entry name" value="Beta-glucanase-like"/>
</dbReference>
<keyword evidence="7" id="KW-0732">Signal</keyword>
<dbReference type="Proteomes" id="UP001302321">
    <property type="component" value="Unassembled WGS sequence"/>
</dbReference>
<evidence type="ECO:0000313" key="10">
    <source>
        <dbReference type="Proteomes" id="UP001302321"/>
    </source>
</evidence>
<dbReference type="PROSITE" id="PS51762">
    <property type="entry name" value="GH16_2"/>
    <property type="match status" value="1"/>
</dbReference>
<evidence type="ECO:0000259" key="8">
    <source>
        <dbReference type="PROSITE" id="PS51762"/>
    </source>
</evidence>
<keyword evidence="4 9" id="KW-0378">Hydrolase</keyword>
<keyword evidence="5" id="KW-0326">Glycosidase</keyword>
<evidence type="ECO:0000256" key="6">
    <source>
        <dbReference type="SAM" id="MobiDB-lite"/>
    </source>
</evidence>
<sequence>MVRPRSTLFSGGATLALLAQATSAASSSKYTLTQVFNATNFFSEFNFFNEPDPTHGFVEYVDAPTANHLSLAGYSQNGVYLGVDYTNTTTTGRKSTRVTSNQSFTKGLFIADIAHMPASASSSCGLWPAYWMFGPDWPTSGEIDILEGVNTQKSNSITLHTAKGCEMANTGSLSSTKLSNGNCEGNTGCGQTTSATNNYGAGFNAIGGGIYALEWTDDHIAVWFFPRNSNTCKSLVSASPSSVPNTNNFGTPLAKFIGNGAGNCSIPSHFKDHNIVFDTTFCGDWAGQVWGQDDTCKGLADSCEDWVGQNPKGFQEAYWLVNDIKVYQQMGQETSAGQTNGGLGIQRKPDEERRRRRFEA</sequence>